<dbReference type="GO" id="GO:0007411">
    <property type="term" value="P:axon guidance"/>
    <property type="evidence" value="ECO:0007669"/>
    <property type="project" value="TreeGrafter"/>
</dbReference>
<accession>A0A1I8EWH4</accession>
<organism evidence="5">
    <name type="scientific">Wuchereria bancrofti</name>
    <dbReference type="NCBI Taxonomy" id="6293"/>
    <lineage>
        <taxon>Eukaryota</taxon>
        <taxon>Metazoa</taxon>
        <taxon>Ecdysozoa</taxon>
        <taxon>Nematoda</taxon>
        <taxon>Chromadorea</taxon>
        <taxon>Rhabditida</taxon>
        <taxon>Spirurina</taxon>
        <taxon>Spiruromorpha</taxon>
        <taxon>Filarioidea</taxon>
        <taxon>Onchocercidae</taxon>
        <taxon>Wuchereria</taxon>
    </lineage>
</organism>
<dbReference type="PANTHER" id="PTHR10075">
    <property type="entry name" value="BASIGIN RELATED"/>
    <property type="match status" value="1"/>
</dbReference>
<keyword evidence="2" id="KW-0393">Immunoglobulin domain</keyword>
<protein>
    <submittedName>
        <fullName evidence="5">Ig-like domain-containing protein</fullName>
    </submittedName>
</protein>
<keyword evidence="1" id="KW-0677">Repeat</keyword>
<dbReference type="InterPro" id="IPR003598">
    <property type="entry name" value="Ig_sub2"/>
</dbReference>
<dbReference type="WBParaSite" id="maker-PairedContig_5678-snap-gene-0.3-mRNA-1">
    <property type="protein sequence ID" value="maker-PairedContig_5678-snap-gene-0.3-mRNA-1"/>
    <property type="gene ID" value="maker-PairedContig_5678-snap-gene-0.3"/>
</dbReference>
<dbReference type="PANTHER" id="PTHR10075:SF100">
    <property type="entry name" value="FASCICLIN-2"/>
    <property type="match status" value="1"/>
</dbReference>
<evidence type="ECO:0000256" key="2">
    <source>
        <dbReference type="ARBA" id="ARBA00023319"/>
    </source>
</evidence>
<dbReference type="GO" id="GO:0005886">
    <property type="term" value="C:plasma membrane"/>
    <property type="evidence" value="ECO:0007669"/>
    <property type="project" value="TreeGrafter"/>
</dbReference>
<evidence type="ECO:0000256" key="3">
    <source>
        <dbReference type="SAM" id="MobiDB-lite"/>
    </source>
</evidence>
<dbReference type="GO" id="GO:0070593">
    <property type="term" value="P:dendrite self-avoidance"/>
    <property type="evidence" value="ECO:0007669"/>
    <property type="project" value="TreeGrafter"/>
</dbReference>
<dbReference type="InterPro" id="IPR036179">
    <property type="entry name" value="Ig-like_dom_sf"/>
</dbReference>
<dbReference type="Pfam" id="PF13927">
    <property type="entry name" value="Ig_3"/>
    <property type="match status" value="1"/>
</dbReference>
<dbReference type="InterPro" id="IPR007110">
    <property type="entry name" value="Ig-like_dom"/>
</dbReference>
<evidence type="ECO:0000256" key="1">
    <source>
        <dbReference type="ARBA" id="ARBA00022737"/>
    </source>
</evidence>
<dbReference type="GO" id="GO:0098632">
    <property type="term" value="F:cell-cell adhesion mediator activity"/>
    <property type="evidence" value="ECO:0007669"/>
    <property type="project" value="TreeGrafter"/>
</dbReference>
<evidence type="ECO:0000259" key="4">
    <source>
        <dbReference type="PROSITE" id="PS50835"/>
    </source>
</evidence>
<dbReference type="Gene3D" id="2.60.40.10">
    <property type="entry name" value="Immunoglobulins"/>
    <property type="match status" value="1"/>
</dbReference>
<dbReference type="SMART" id="SM00408">
    <property type="entry name" value="IGc2"/>
    <property type="match status" value="1"/>
</dbReference>
<proteinExistence type="predicted"/>
<feature type="region of interest" description="Disordered" evidence="3">
    <location>
        <begin position="1"/>
        <end position="24"/>
    </location>
</feature>
<feature type="domain" description="Ig-like" evidence="4">
    <location>
        <begin position="77"/>
        <end position="162"/>
    </location>
</feature>
<name>A0A1I8EWH4_WUCBA</name>
<dbReference type="PROSITE" id="PS50835">
    <property type="entry name" value="IG_LIKE"/>
    <property type="match status" value="1"/>
</dbReference>
<dbReference type="AlphaFoldDB" id="A0A1I8EWH4"/>
<dbReference type="InterPro" id="IPR013783">
    <property type="entry name" value="Ig-like_fold"/>
</dbReference>
<reference evidence="5" key="1">
    <citation type="submission" date="2016-11" db="UniProtKB">
        <authorList>
            <consortium name="WormBaseParasite"/>
        </authorList>
    </citation>
    <scope>IDENTIFICATION</scope>
    <source>
        <strain evidence="5">pt0022</strain>
    </source>
</reference>
<dbReference type="SUPFAM" id="SSF48726">
    <property type="entry name" value="Immunoglobulin"/>
    <property type="match status" value="1"/>
</dbReference>
<dbReference type="STRING" id="6293.A0A1I8EWH4"/>
<dbReference type="GO" id="GO:0007156">
    <property type="term" value="P:homophilic cell adhesion via plasma membrane adhesion molecules"/>
    <property type="evidence" value="ECO:0007669"/>
    <property type="project" value="TreeGrafter"/>
</dbReference>
<evidence type="ECO:0000313" key="5">
    <source>
        <dbReference type="WBParaSite" id="maker-PairedContig_5678-snap-gene-0.3-mRNA-1"/>
    </source>
</evidence>
<feature type="compositionally biased region" description="Basic and acidic residues" evidence="3">
    <location>
        <begin position="1"/>
        <end position="19"/>
    </location>
</feature>
<sequence>MNSKDYEKENDWSMDKSKTEGGVGKKKKANQAVMALVTRFMHYRLLIFILICCVKCNVIDWSTIPTPPRFIHEPNDPTIYFTLESTQTSNGHNLDYLKERTLRCIADGNPSPGYKWKKNGKPFNLALYSDRIAQRPNEGSFVFSKLTAADEGVYQCEATNNNGIRYFPKAEPEIIRVDLGDPYQRNCTPPESNPPARVYWIFKGDEEGSFDSINSSHISTNELAMLHYCNLSPLTDDVFNNKNNFNV</sequence>
<dbReference type="GO" id="GO:0030424">
    <property type="term" value="C:axon"/>
    <property type="evidence" value="ECO:0007669"/>
    <property type="project" value="TreeGrafter"/>
</dbReference>